<dbReference type="EMBL" id="WJQU01000001">
    <property type="protein sequence ID" value="KAJ6645293.1"/>
    <property type="molecule type" value="Genomic_DNA"/>
</dbReference>
<feature type="chain" id="PRO_5040336161" evidence="1">
    <location>
        <begin position="28"/>
        <end position="297"/>
    </location>
</feature>
<keyword evidence="3" id="KW-1185">Reference proteome</keyword>
<evidence type="ECO:0000313" key="2">
    <source>
        <dbReference type="EMBL" id="KAJ6645293.1"/>
    </source>
</evidence>
<dbReference type="PANTHER" id="PTHR20997">
    <property type="entry name" value="EG:BACR42I17.2 PROTEIN-RELATED"/>
    <property type="match status" value="1"/>
</dbReference>
<protein>
    <submittedName>
        <fullName evidence="2">Uncharacterized protein</fullName>
    </submittedName>
</protein>
<sequence>MDYSDRSFNMKNKVFIVLLLFLTSVYMMPSLEDDDDDLTDQEFQLVTEEPAIYTNDSNDKICEIGPRFSRKNFKALLKRDLKDAYRRKCKKISGDDSAFSDLMQGKIELTKCMNEWRDNNFNKLIETRGTDPGEFFTILCKERDGLFKCYNGLKAVKKPCSFPSEIERTDKILNFLKNIVDSMCVNEGSDLDSITSRKGAGRKCVETNMKEIKTCTNKALYAASKRLLLKFVENEHFEFKIDQEDCYEFDAVKDCFVQSVDKCEDQAAKTIITSLFNNVRYETECANLINHDELIIR</sequence>
<organism evidence="2 3">
    <name type="scientific">Pseudolycoriella hygida</name>
    <dbReference type="NCBI Taxonomy" id="35572"/>
    <lineage>
        <taxon>Eukaryota</taxon>
        <taxon>Metazoa</taxon>
        <taxon>Ecdysozoa</taxon>
        <taxon>Arthropoda</taxon>
        <taxon>Hexapoda</taxon>
        <taxon>Insecta</taxon>
        <taxon>Pterygota</taxon>
        <taxon>Neoptera</taxon>
        <taxon>Endopterygota</taxon>
        <taxon>Diptera</taxon>
        <taxon>Nematocera</taxon>
        <taxon>Sciaroidea</taxon>
        <taxon>Sciaridae</taxon>
        <taxon>Pseudolycoriella</taxon>
    </lineage>
</organism>
<dbReference type="OrthoDB" id="10318772at2759"/>
<reference evidence="2" key="1">
    <citation type="submission" date="2022-07" db="EMBL/GenBank/DDBJ databases">
        <authorList>
            <person name="Trinca V."/>
            <person name="Uliana J.V.C."/>
            <person name="Torres T.T."/>
            <person name="Ward R.J."/>
            <person name="Monesi N."/>
        </authorList>
    </citation>
    <scope>NUCLEOTIDE SEQUENCE</scope>
    <source>
        <strain evidence="2">HSMRA1968</strain>
        <tissue evidence="2">Whole embryos</tissue>
    </source>
</reference>
<keyword evidence="1" id="KW-0732">Signal</keyword>
<proteinExistence type="predicted"/>
<name>A0A9Q0S5Z1_9DIPT</name>
<dbReference type="Pfam" id="PF07165">
    <property type="entry name" value="DUF1397"/>
    <property type="match status" value="1"/>
</dbReference>
<gene>
    <name evidence="2" type="ORF">Bhyg_00497</name>
</gene>
<evidence type="ECO:0000313" key="3">
    <source>
        <dbReference type="Proteomes" id="UP001151699"/>
    </source>
</evidence>
<accession>A0A9Q0S5Z1</accession>
<dbReference type="PANTHER" id="PTHR20997:SF2">
    <property type="entry name" value="EG:BACR42I17.2 PROTEIN-RELATED"/>
    <property type="match status" value="1"/>
</dbReference>
<evidence type="ECO:0000256" key="1">
    <source>
        <dbReference type="SAM" id="SignalP"/>
    </source>
</evidence>
<comment type="caution">
    <text evidence="2">The sequence shown here is derived from an EMBL/GenBank/DDBJ whole genome shotgun (WGS) entry which is preliminary data.</text>
</comment>
<dbReference type="AlphaFoldDB" id="A0A9Q0S5Z1"/>
<feature type="signal peptide" evidence="1">
    <location>
        <begin position="1"/>
        <end position="27"/>
    </location>
</feature>
<dbReference type="Proteomes" id="UP001151699">
    <property type="component" value="Chromosome A"/>
</dbReference>
<dbReference type="InterPro" id="IPR009832">
    <property type="entry name" value="DUF1397"/>
</dbReference>